<dbReference type="RefSeq" id="XP_016260220.1">
    <property type="nucleotide sequence ID" value="XM_016409912.1"/>
</dbReference>
<dbReference type="GeneID" id="27360635"/>
<dbReference type="Proteomes" id="UP000053342">
    <property type="component" value="Unassembled WGS sequence"/>
</dbReference>
<evidence type="ECO:0000313" key="2">
    <source>
        <dbReference type="EMBL" id="KIW40004.1"/>
    </source>
</evidence>
<dbReference type="AlphaFoldDB" id="A0A0D2DX21"/>
<dbReference type="PANTHER" id="PTHR42678:SF37">
    <property type="entry name" value="AMIDASE C869.01-RELATED"/>
    <property type="match status" value="1"/>
</dbReference>
<dbReference type="PANTHER" id="PTHR42678">
    <property type="entry name" value="AMIDASE"/>
    <property type="match status" value="1"/>
</dbReference>
<dbReference type="VEuPathDB" id="FungiDB:PV06_08561"/>
<dbReference type="InterPro" id="IPR023631">
    <property type="entry name" value="Amidase_dom"/>
</dbReference>
<protein>
    <recommendedName>
        <fullName evidence="1">Amidase domain-containing protein</fullName>
    </recommendedName>
</protein>
<keyword evidence="3" id="KW-1185">Reference proteome</keyword>
<dbReference type="InterPro" id="IPR036928">
    <property type="entry name" value="AS_sf"/>
</dbReference>
<evidence type="ECO:0000259" key="1">
    <source>
        <dbReference type="Pfam" id="PF01425"/>
    </source>
</evidence>
<sequence length="605" mass="66679">MAVQQQQHTVAEHGRTKSHDFVMISETHSTAQNDMPEIFLLPSCNGHNLYEISVDELQHLFTSGSLSSAEYVQFCLDRIQRINPYLEAVIETNPEALGHARALDEEREKGKIRGPLHGIPVLVKDNMATADRMQTTGGSWVLLGCVVPKDAHIVHLLRRAGAVILGKTNLDEWAGMRGSIYSLGYSARGGQCRNPYLLNRSPNGSSSGSAVSVSANIVPLAFGTETDCSVISPGMVNGVVAIKPTVGLTSRGGIIPISETQDSIGPYGRTVADAARALDVIAGPDPDDKFSVVSERRQPKSYCDFLVDRHALKGARFGLPMKRFWDVAPYPQKAVGEKALKLIREAGAEIIPVDMPCAVERLDEEGIWDWERYGESRPEISEITVSKVQTYYLMNEYLGKLKNTPIKTLEDVVRFNDENRGSEGGHEGDLPAFPDGQRLFRKCVETKGIKDETYRAALKHIQTQCRENGIDAALKCPSDKNLQGSRDETLDALLFFDVKAGGIQIAAQAGYPVMTIPIGLDPDGMPLPLTLQHTAWMEDQLVKWGSAIEDLLKAHNEEGGISVSERAERMGRIPPTYKNHLRKNIPIEPDYEWPGRHRDQGAPIN</sequence>
<dbReference type="OrthoDB" id="566138at2759"/>
<dbReference type="SUPFAM" id="SSF75304">
    <property type="entry name" value="Amidase signature (AS) enzymes"/>
    <property type="match status" value="1"/>
</dbReference>
<dbReference type="HOGENOM" id="CLU_009600_14_4_1"/>
<accession>A0A0D2DX21</accession>
<reference evidence="2 3" key="1">
    <citation type="submission" date="2015-01" db="EMBL/GenBank/DDBJ databases">
        <title>The Genome Sequence of Exophiala oligosperma CBS72588.</title>
        <authorList>
            <consortium name="The Broad Institute Genomics Platform"/>
            <person name="Cuomo C."/>
            <person name="de Hoog S."/>
            <person name="Gorbushina A."/>
            <person name="Stielow B."/>
            <person name="Teixiera M."/>
            <person name="Abouelleil A."/>
            <person name="Chapman S.B."/>
            <person name="Priest M."/>
            <person name="Young S.K."/>
            <person name="Wortman J."/>
            <person name="Nusbaum C."/>
            <person name="Birren B."/>
        </authorList>
    </citation>
    <scope>NUCLEOTIDE SEQUENCE [LARGE SCALE GENOMIC DNA]</scope>
    <source>
        <strain evidence="2 3">CBS 72588</strain>
    </source>
</reference>
<feature type="domain" description="Amidase" evidence="1">
    <location>
        <begin position="70"/>
        <end position="357"/>
    </location>
</feature>
<proteinExistence type="predicted"/>
<organism evidence="2 3">
    <name type="scientific">Exophiala oligosperma</name>
    <dbReference type="NCBI Taxonomy" id="215243"/>
    <lineage>
        <taxon>Eukaryota</taxon>
        <taxon>Fungi</taxon>
        <taxon>Dikarya</taxon>
        <taxon>Ascomycota</taxon>
        <taxon>Pezizomycotina</taxon>
        <taxon>Eurotiomycetes</taxon>
        <taxon>Chaetothyriomycetidae</taxon>
        <taxon>Chaetothyriales</taxon>
        <taxon>Herpotrichiellaceae</taxon>
        <taxon>Exophiala</taxon>
    </lineage>
</organism>
<dbReference type="Gene3D" id="3.90.1300.10">
    <property type="entry name" value="Amidase signature (AS) domain"/>
    <property type="match status" value="1"/>
</dbReference>
<evidence type="ECO:0000313" key="3">
    <source>
        <dbReference type="Proteomes" id="UP000053342"/>
    </source>
</evidence>
<gene>
    <name evidence="2" type="ORF">PV06_08561</name>
</gene>
<dbReference type="EMBL" id="KN847339">
    <property type="protein sequence ID" value="KIW40004.1"/>
    <property type="molecule type" value="Genomic_DNA"/>
</dbReference>
<dbReference type="STRING" id="215243.A0A0D2DX21"/>
<name>A0A0D2DX21_9EURO</name>
<dbReference type="Pfam" id="PF01425">
    <property type="entry name" value="Amidase"/>
    <property type="match status" value="1"/>
</dbReference>